<protein>
    <submittedName>
        <fullName evidence="1">Uncharacterized protein</fullName>
    </submittedName>
</protein>
<accession>A0ABT6FKU6</accession>
<proteinExistence type="predicted"/>
<dbReference type="Proteomes" id="UP001216907">
    <property type="component" value="Unassembled WGS sequence"/>
</dbReference>
<gene>
    <name evidence="1" type="ORF">PZE19_30720</name>
</gene>
<name>A0ABT6FKU6_9BACT</name>
<keyword evidence="2" id="KW-1185">Reference proteome</keyword>
<dbReference type="EMBL" id="JARRAG010000003">
    <property type="protein sequence ID" value="MDG3008162.1"/>
    <property type="molecule type" value="Genomic_DNA"/>
</dbReference>
<dbReference type="RefSeq" id="WP_277864489.1">
    <property type="nucleotide sequence ID" value="NZ_JARRAG010000003.1"/>
</dbReference>
<organism evidence="1 2">
    <name type="scientific">Paludisphaera mucosa</name>
    <dbReference type="NCBI Taxonomy" id="3030827"/>
    <lineage>
        <taxon>Bacteria</taxon>
        <taxon>Pseudomonadati</taxon>
        <taxon>Planctomycetota</taxon>
        <taxon>Planctomycetia</taxon>
        <taxon>Isosphaerales</taxon>
        <taxon>Isosphaeraceae</taxon>
        <taxon>Paludisphaera</taxon>
    </lineage>
</organism>
<sequence>MGMGHGKKGGGRRARPAIERLEGRDLPTAPSLLGGPVAAIDLGSLLSSSASPTTALDARTPTPRELARQKFVAKFSGPFTTGPGRFTDQAAQFYLKGGGGSSAFVHGDLQMALYTPVDPAGATTGIAALIVKNVGNSGNLLVLDLQGDTSSLDAAGRPRRFTWTVNGSSGGTFSGAVGEGTVDIRYQPGGSSRARAGQAGVSFQGRIETNGVTDVLRS</sequence>
<evidence type="ECO:0000313" key="1">
    <source>
        <dbReference type="EMBL" id="MDG3008162.1"/>
    </source>
</evidence>
<evidence type="ECO:0000313" key="2">
    <source>
        <dbReference type="Proteomes" id="UP001216907"/>
    </source>
</evidence>
<reference evidence="1 2" key="1">
    <citation type="submission" date="2023-03" db="EMBL/GenBank/DDBJ databases">
        <title>Paludisphaera mucosa sp. nov. a novel planctomycete from northern fen.</title>
        <authorList>
            <person name="Ivanova A."/>
        </authorList>
    </citation>
    <scope>NUCLEOTIDE SEQUENCE [LARGE SCALE GENOMIC DNA]</scope>
    <source>
        <strain evidence="1 2">Pla2</strain>
    </source>
</reference>
<comment type="caution">
    <text evidence="1">The sequence shown here is derived from an EMBL/GenBank/DDBJ whole genome shotgun (WGS) entry which is preliminary data.</text>
</comment>